<evidence type="ECO:0000313" key="2">
    <source>
        <dbReference type="EMBL" id="GBO32383.1"/>
    </source>
</evidence>
<dbReference type="Proteomes" id="UP000499080">
    <property type="component" value="Unassembled WGS sequence"/>
</dbReference>
<sequence>MDLVSVNHDQVTRMTPEPALASENVRARAVGGRLTYDVTFSVRQVHIHGGSSVDSGSDPETLLPQSRYFTTSPPRVSEQHS</sequence>
<proteinExistence type="predicted"/>
<gene>
    <name evidence="2" type="ORF">AVEN_153063_1</name>
</gene>
<name>A0A4Y2W3X3_ARAVE</name>
<feature type="compositionally biased region" description="Polar residues" evidence="1">
    <location>
        <begin position="63"/>
        <end position="74"/>
    </location>
</feature>
<keyword evidence="3" id="KW-1185">Reference proteome</keyword>
<protein>
    <submittedName>
        <fullName evidence="2">Uncharacterized protein</fullName>
    </submittedName>
</protein>
<evidence type="ECO:0000256" key="1">
    <source>
        <dbReference type="SAM" id="MobiDB-lite"/>
    </source>
</evidence>
<reference evidence="2 3" key="1">
    <citation type="journal article" date="2019" name="Sci. Rep.">
        <title>Orb-weaving spider Araneus ventricosus genome elucidates the spidroin gene catalogue.</title>
        <authorList>
            <person name="Kono N."/>
            <person name="Nakamura H."/>
            <person name="Ohtoshi R."/>
            <person name="Moran D.A.P."/>
            <person name="Shinohara A."/>
            <person name="Yoshida Y."/>
            <person name="Fujiwara M."/>
            <person name="Mori M."/>
            <person name="Tomita M."/>
            <person name="Arakawa K."/>
        </authorList>
    </citation>
    <scope>NUCLEOTIDE SEQUENCE [LARGE SCALE GENOMIC DNA]</scope>
</reference>
<feature type="region of interest" description="Disordered" evidence="1">
    <location>
        <begin position="48"/>
        <end position="81"/>
    </location>
</feature>
<accession>A0A4Y2W3X3</accession>
<organism evidence="2 3">
    <name type="scientific">Araneus ventricosus</name>
    <name type="common">Orbweaver spider</name>
    <name type="synonym">Epeira ventricosa</name>
    <dbReference type="NCBI Taxonomy" id="182803"/>
    <lineage>
        <taxon>Eukaryota</taxon>
        <taxon>Metazoa</taxon>
        <taxon>Ecdysozoa</taxon>
        <taxon>Arthropoda</taxon>
        <taxon>Chelicerata</taxon>
        <taxon>Arachnida</taxon>
        <taxon>Araneae</taxon>
        <taxon>Araneomorphae</taxon>
        <taxon>Entelegynae</taxon>
        <taxon>Araneoidea</taxon>
        <taxon>Araneidae</taxon>
        <taxon>Araneus</taxon>
    </lineage>
</organism>
<evidence type="ECO:0000313" key="3">
    <source>
        <dbReference type="Proteomes" id="UP000499080"/>
    </source>
</evidence>
<dbReference type="AlphaFoldDB" id="A0A4Y2W3X3"/>
<comment type="caution">
    <text evidence="2">The sequence shown here is derived from an EMBL/GenBank/DDBJ whole genome shotgun (WGS) entry which is preliminary data.</text>
</comment>
<dbReference type="EMBL" id="BGPR01055838">
    <property type="protein sequence ID" value="GBO32383.1"/>
    <property type="molecule type" value="Genomic_DNA"/>
</dbReference>